<proteinExistence type="predicted"/>
<name>U9T4D4_RHIID</name>
<reference evidence="1" key="1">
    <citation type="submission" date="2013-07" db="EMBL/GenBank/DDBJ databases">
        <title>The genome of an arbuscular mycorrhizal fungus provides insights into the evolution of the oldest plant symbiosis.</title>
        <authorList>
            <consortium name="DOE Joint Genome Institute"/>
            <person name="Tisserant E."/>
            <person name="Malbreil M."/>
            <person name="Kuo A."/>
            <person name="Kohler A."/>
            <person name="Symeonidi A."/>
            <person name="Balestrini R."/>
            <person name="Charron P."/>
            <person name="Duensing N."/>
            <person name="Frei-dit-Frey N."/>
            <person name="Gianinazzi-Pearson V."/>
            <person name="Gilbert B."/>
            <person name="Handa Y."/>
            <person name="Hijri M."/>
            <person name="Kaul R."/>
            <person name="Kawaguchi M."/>
            <person name="Krajinski F."/>
            <person name="Lammers P."/>
            <person name="Lapierre D."/>
            <person name="Masclaux F.G."/>
            <person name="Murat C."/>
            <person name="Morin E."/>
            <person name="Ndikumana S."/>
            <person name="Pagni M."/>
            <person name="Petitpierre D."/>
            <person name="Requena N."/>
            <person name="Rosikiewicz P."/>
            <person name="Riley R."/>
            <person name="Saito K."/>
            <person name="San Clemente H."/>
            <person name="Shapiro H."/>
            <person name="van Tuinen D."/>
            <person name="Becard G."/>
            <person name="Bonfante P."/>
            <person name="Paszkowski U."/>
            <person name="Shachar-Hill Y."/>
            <person name="Young J.P."/>
            <person name="Sanders I.R."/>
            <person name="Henrissat B."/>
            <person name="Rensing S.A."/>
            <person name="Grigoriev I.V."/>
            <person name="Corradi N."/>
            <person name="Roux C."/>
            <person name="Martin F."/>
        </authorList>
    </citation>
    <scope>NUCLEOTIDE SEQUENCE</scope>
    <source>
        <strain evidence="1">DAOM 197198</strain>
    </source>
</reference>
<gene>
    <name evidence="1" type="ORF">GLOINDRAFT_6697</name>
</gene>
<sequence>MKEGNLFGDSSLIRTVKTSHFTSLKTKAKSKVPSTYKYGTQLSGSSSNKNTK</sequence>
<organism evidence="1">
    <name type="scientific">Rhizophagus irregularis (strain DAOM 181602 / DAOM 197198 / MUCL 43194)</name>
    <name type="common">Arbuscular mycorrhizal fungus</name>
    <name type="synonym">Glomus intraradices</name>
    <dbReference type="NCBI Taxonomy" id="747089"/>
    <lineage>
        <taxon>Eukaryota</taxon>
        <taxon>Fungi</taxon>
        <taxon>Fungi incertae sedis</taxon>
        <taxon>Mucoromycota</taxon>
        <taxon>Glomeromycotina</taxon>
        <taxon>Glomeromycetes</taxon>
        <taxon>Glomerales</taxon>
        <taxon>Glomeraceae</taxon>
        <taxon>Rhizophagus</taxon>
    </lineage>
</organism>
<dbReference type="AlphaFoldDB" id="U9T4D4"/>
<accession>U9T4D4</accession>
<evidence type="ECO:0000313" key="1">
    <source>
        <dbReference type="EMBL" id="ESA02247.1"/>
    </source>
</evidence>
<protein>
    <submittedName>
        <fullName evidence="1">Uncharacterized protein</fullName>
    </submittedName>
</protein>
<dbReference type="HOGENOM" id="CLU_3088462_0_0_1"/>
<dbReference type="EMBL" id="KI295849">
    <property type="protein sequence ID" value="ESA02247.1"/>
    <property type="molecule type" value="Genomic_DNA"/>
</dbReference>